<name>A0A6C0B6L6_9ZZZZ</name>
<evidence type="ECO:0000256" key="6">
    <source>
        <dbReference type="ARBA" id="ARBA00022962"/>
    </source>
</evidence>
<keyword evidence="5" id="KW-0677">Repeat</keyword>
<dbReference type="Gene3D" id="3.40.50.10490">
    <property type="entry name" value="Glucose-6-phosphate isomerase like protein, domain 1"/>
    <property type="match status" value="2"/>
</dbReference>
<proteinExistence type="predicted"/>
<dbReference type="GO" id="GO:0004360">
    <property type="term" value="F:glutamine-fructose-6-phosphate transaminase (isomerizing) activity"/>
    <property type="evidence" value="ECO:0007669"/>
    <property type="project" value="UniProtKB-EC"/>
</dbReference>
<dbReference type="GO" id="GO:0006002">
    <property type="term" value="P:fructose 6-phosphate metabolic process"/>
    <property type="evidence" value="ECO:0007669"/>
    <property type="project" value="TreeGrafter"/>
</dbReference>
<dbReference type="Pfam" id="PF13522">
    <property type="entry name" value="GATase_6"/>
    <property type="match status" value="1"/>
</dbReference>
<dbReference type="Pfam" id="PF01380">
    <property type="entry name" value="SIS"/>
    <property type="match status" value="2"/>
</dbReference>
<dbReference type="InterPro" id="IPR035466">
    <property type="entry name" value="GlmS/AgaS_SIS"/>
</dbReference>
<dbReference type="NCBIfam" id="NF001484">
    <property type="entry name" value="PRK00331.1"/>
    <property type="match status" value="1"/>
</dbReference>
<evidence type="ECO:0000313" key="9">
    <source>
        <dbReference type="EMBL" id="QHS87321.1"/>
    </source>
</evidence>
<feature type="domain" description="SIS" evidence="8">
    <location>
        <begin position="321"/>
        <end position="461"/>
    </location>
</feature>
<dbReference type="InterPro" id="IPR001347">
    <property type="entry name" value="SIS_dom"/>
</dbReference>
<keyword evidence="6" id="KW-0315">Glutamine amidotransferase</keyword>
<dbReference type="EMBL" id="MN739080">
    <property type="protein sequence ID" value="QHS87321.1"/>
    <property type="molecule type" value="Genomic_DNA"/>
</dbReference>
<comment type="catalytic activity">
    <reaction evidence="1">
        <text>D-fructose 6-phosphate + L-glutamine = D-glucosamine 6-phosphate + L-glutamate</text>
        <dbReference type="Rhea" id="RHEA:13237"/>
        <dbReference type="ChEBI" id="CHEBI:29985"/>
        <dbReference type="ChEBI" id="CHEBI:58359"/>
        <dbReference type="ChEBI" id="CHEBI:58725"/>
        <dbReference type="ChEBI" id="CHEBI:61527"/>
        <dbReference type="EC" id="2.6.1.16"/>
    </reaction>
</comment>
<organism evidence="9">
    <name type="scientific">viral metagenome</name>
    <dbReference type="NCBI Taxonomy" id="1070528"/>
    <lineage>
        <taxon>unclassified sequences</taxon>
        <taxon>metagenomes</taxon>
        <taxon>organismal metagenomes</taxon>
    </lineage>
</organism>
<dbReference type="InterPro" id="IPR046348">
    <property type="entry name" value="SIS_dom_sf"/>
</dbReference>
<dbReference type="PROSITE" id="PS51278">
    <property type="entry name" value="GATASE_TYPE_2"/>
    <property type="match status" value="1"/>
</dbReference>
<dbReference type="PANTHER" id="PTHR10937:SF0">
    <property type="entry name" value="GLUTAMINE--FRUCTOSE-6-PHOSPHATE TRANSAMINASE (ISOMERIZING)"/>
    <property type="match status" value="1"/>
</dbReference>
<accession>A0A6C0B6L6</accession>
<keyword evidence="3" id="KW-0032">Aminotransferase</keyword>
<evidence type="ECO:0000259" key="8">
    <source>
        <dbReference type="PROSITE" id="PS51464"/>
    </source>
</evidence>
<dbReference type="AlphaFoldDB" id="A0A6C0B6L6"/>
<dbReference type="InterPro" id="IPR047084">
    <property type="entry name" value="GFAT_N"/>
</dbReference>
<dbReference type="GO" id="GO:0006487">
    <property type="term" value="P:protein N-linked glycosylation"/>
    <property type="evidence" value="ECO:0007669"/>
    <property type="project" value="TreeGrafter"/>
</dbReference>
<evidence type="ECO:0000256" key="2">
    <source>
        <dbReference type="ARBA" id="ARBA00012916"/>
    </source>
</evidence>
<evidence type="ECO:0000256" key="4">
    <source>
        <dbReference type="ARBA" id="ARBA00022679"/>
    </source>
</evidence>
<dbReference type="GO" id="GO:0097367">
    <property type="term" value="F:carbohydrate derivative binding"/>
    <property type="evidence" value="ECO:0007669"/>
    <property type="project" value="InterPro"/>
</dbReference>
<dbReference type="GO" id="GO:0006047">
    <property type="term" value="P:UDP-N-acetylglucosamine metabolic process"/>
    <property type="evidence" value="ECO:0007669"/>
    <property type="project" value="TreeGrafter"/>
</dbReference>
<protein>
    <recommendedName>
        <fullName evidence="2">glutamine--fructose-6-phosphate transaminase (isomerizing)</fullName>
        <ecNumber evidence="2">2.6.1.16</ecNumber>
    </recommendedName>
</protein>
<evidence type="ECO:0000256" key="1">
    <source>
        <dbReference type="ARBA" id="ARBA00001031"/>
    </source>
</evidence>
<feature type="domain" description="SIS" evidence="8">
    <location>
        <begin position="495"/>
        <end position="634"/>
    </location>
</feature>
<evidence type="ECO:0000259" key="7">
    <source>
        <dbReference type="PROSITE" id="PS51278"/>
    </source>
</evidence>
<sequence>MGINRFREPIYMCGIFGILTTSTTENIYQQIIHGLTQLQNRGYDSSGLGVVEKGHVQIDIYKYASTNTLDSLVKLREATAHLSTSNGGAGIGHNRWATHGMKTDKNAHPHLSQSGRFAIVHNGIIENYAELRDELMARGFTFRSQTDSEVIVNLVEYYAAYESNASTYDSLNSVIQRLRGTYGIILVDVKTPNHLFCVRNGSPLLVGKTDNTVLITSEQSGFCNQVSNYITLNNDDICVISSGVISSGVLSSSLGTVSIKTTSTYLRKKAGDSMRTMVPDPYPHWTIREIFEQPSIVNAAINNGGRIKSDTEVKLGGLEQHAAQLTNTKHVILLGCGTSYFACLYGMHFFKALCGFITVQAFDGAEMTEHDIPKDSDVVFVLVSQSGETKDLHRCIELAKEANITTIGIINVVDSLIAREVDCGVYCNAGVEVGVASTKAFSSQVVCLSLLAIWFSQIAGLNATRRAKAICDLKNLSNDFTNVLEMLDGPIRQLAETRFQETQNVFLIGKGTDEIVAREGSLKVKEIAYIHAEGYSSSSLKHGPFALLDEQFPVIIFNMDRRHSAKTINCVEEVLSRGSPVFLITNDRHNTTDVRYSPIYVPNNGVFSSLLGIVPVQLLAYYLSVARGINPDKPKNLAKVVTVE</sequence>
<dbReference type="InterPro" id="IPR035490">
    <property type="entry name" value="GlmS/FrlB_SIS"/>
</dbReference>
<dbReference type="SUPFAM" id="SSF53697">
    <property type="entry name" value="SIS domain"/>
    <property type="match status" value="1"/>
</dbReference>
<reference evidence="9" key="1">
    <citation type="journal article" date="2020" name="Nature">
        <title>Giant virus diversity and host interactions through global metagenomics.</title>
        <authorList>
            <person name="Schulz F."/>
            <person name="Roux S."/>
            <person name="Paez-Espino D."/>
            <person name="Jungbluth S."/>
            <person name="Walsh D.A."/>
            <person name="Denef V.J."/>
            <person name="McMahon K.D."/>
            <person name="Konstantinidis K.T."/>
            <person name="Eloe-Fadrosh E.A."/>
            <person name="Kyrpides N.C."/>
            <person name="Woyke T."/>
        </authorList>
    </citation>
    <scope>NUCLEOTIDE SEQUENCE</scope>
    <source>
        <strain evidence="9">GVMAG-M-3300010157-4</strain>
    </source>
</reference>
<dbReference type="NCBIfam" id="TIGR01135">
    <property type="entry name" value="glmS"/>
    <property type="match status" value="1"/>
</dbReference>
<keyword evidence="4" id="KW-0808">Transferase</keyword>
<dbReference type="EC" id="2.6.1.16" evidence="2"/>
<evidence type="ECO:0000256" key="3">
    <source>
        <dbReference type="ARBA" id="ARBA00022576"/>
    </source>
</evidence>
<dbReference type="FunFam" id="3.40.50.10490:FF:000036">
    <property type="entry name" value="Glutamine-fructose-6-phosphate transaminase (Isomerizing), variant"/>
    <property type="match status" value="1"/>
</dbReference>
<dbReference type="CDD" id="cd05009">
    <property type="entry name" value="SIS_GlmS_GlmD_2"/>
    <property type="match status" value="1"/>
</dbReference>
<dbReference type="SUPFAM" id="SSF56235">
    <property type="entry name" value="N-terminal nucleophile aminohydrolases (Ntn hydrolases)"/>
    <property type="match status" value="1"/>
</dbReference>
<dbReference type="InterPro" id="IPR017932">
    <property type="entry name" value="GATase_2_dom"/>
</dbReference>
<dbReference type="PANTHER" id="PTHR10937">
    <property type="entry name" value="GLUCOSAMINE--FRUCTOSE-6-PHOSPHATE AMINOTRANSFERASE, ISOMERIZING"/>
    <property type="match status" value="1"/>
</dbReference>
<dbReference type="InterPro" id="IPR005855">
    <property type="entry name" value="GFAT"/>
</dbReference>
<dbReference type="PROSITE" id="PS51464">
    <property type="entry name" value="SIS"/>
    <property type="match status" value="2"/>
</dbReference>
<feature type="domain" description="Glutamine amidotransferase type-2" evidence="7">
    <location>
        <begin position="13"/>
        <end position="243"/>
    </location>
</feature>
<dbReference type="Gene3D" id="3.60.20.10">
    <property type="entry name" value="Glutamine Phosphoribosylpyrophosphate, subunit 1, domain 1"/>
    <property type="match status" value="1"/>
</dbReference>
<dbReference type="CDD" id="cd05008">
    <property type="entry name" value="SIS_GlmS_GlmD_1"/>
    <property type="match status" value="1"/>
</dbReference>
<dbReference type="InterPro" id="IPR029055">
    <property type="entry name" value="Ntn_hydrolases_N"/>
</dbReference>
<dbReference type="CDD" id="cd00714">
    <property type="entry name" value="GFAT"/>
    <property type="match status" value="1"/>
</dbReference>
<evidence type="ECO:0000256" key="5">
    <source>
        <dbReference type="ARBA" id="ARBA00022737"/>
    </source>
</evidence>